<dbReference type="AlphaFoldDB" id="A0AA87Z826"/>
<keyword evidence="2" id="KW-1185">Reference proteome</keyword>
<dbReference type="EMBL" id="BTGU01000002">
    <property type="protein sequence ID" value="GMN30032.1"/>
    <property type="molecule type" value="Genomic_DNA"/>
</dbReference>
<dbReference type="Proteomes" id="UP001187192">
    <property type="component" value="Unassembled WGS sequence"/>
</dbReference>
<protein>
    <submittedName>
        <fullName evidence="1">Uncharacterized protein</fullName>
    </submittedName>
</protein>
<evidence type="ECO:0000313" key="1">
    <source>
        <dbReference type="EMBL" id="GMN30032.1"/>
    </source>
</evidence>
<accession>A0AA87Z826</accession>
<name>A0AA87Z826_FICCA</name>
<comment type="caution">
    <text evidence="1">The sequence shown here is derived from an EMBL/GenBank/DDBJ whole genome shotgun (WGS) entry which is preliminary data.</text>
</comment>
<proteinExistence type="predicted"/>
<reference evidence="1" key="1">
    <citation type="submission" date="2023-07" db="EMBL/GenBank/DDBJ databases">
        <title>draft genome sequence of fig (Ficus carica).</title>
        <authorList>
            <person name="Takahashi T."/>
            <person name="Nishimura K."/>
        </authorList>
    </citation>
    <scope>NUCLEOTIDE SEQUENCE</scope>
</reference>
<organism evidence="1 2">
    <name type="scientific">Ficus carica</name>
    <name type="common">Common fig</name>
    <dbReference type="NCBI Taxonomy" id="3494"/>
    <lineage>
        <taxon>Eukaryota</taxon>
        <taxon>Viridiplantae</taxon>
        <taxon>Streptophyta</taxon>
        <taxon>Embryophyta</taxon>
        <taxon>Tracheophyta</taxon>
        <taxon>Spermatophyta</taxon>
        <taxon>Magnoliopsida</taxon>
        <taxon>eudicotyledons</taxon>
        <taxon>Gunneridae</taxon>
        <taxon>Pentapetalae</taxon>
        <taxon>rosids</taxon>
        <taxon>fabids</taxon>
        <taxon>Rosales</taxon>
        <taxon>Moraceae</taxon>
        <taxon>Ficeae</taxon>
        <taxon>Ficus</taxon>
    </lineage>
</organism>
<evidence type="ECO:0000313" key="2">
    <source>
        <dbReference type="Proteomes" id="UP001187192"/>
    </source>
</evidence>
<sequence>MTNGGSLLLQPDLEQHSIGHSLRACSPIHMIRISSKNEMMRIKYDGKQACLCRTDRVRSGLVYGLSWKWTVRPNHSIAARHGKQPSGNL</sequence>
<gene>
    <name evidence="1" type="ORF">TIFTF001_002662</name>
</gene>